<protein>
    <recommendedName>
        <fullName evidence="1">DUF8053 domain-containing protein</fullName>
    </recommendedName>
</protein>
<dbReference type="KEGG" id="srub:C2R22_02465"/>
<dbReference type="EMBL" id="CP026309">
    <property type="protein sequence ID" value="AUV80658.1"/>
    <property type="molecule type" value="Genomic_DNA"/>
</dbReference>
<gene>
    <name evidence="2" type="ORF">C2R22_02465</name>
</gene>
<sequence>MAELLKLRKLGQNSAGDNGGISLPKDTLRLEGLIGEEGELVQQPYLRVEYEGDGEWHISRIDERRFPDLTD</sequence>
<feature type="domain" description="DUF8053" evidence="1">
    <location>
        <begin position="5"/>
        <end position="63"/>
    </location>
</feature>
<dbReference type="RefSeq" id="WP_103424235.1">
    <property type="nucleotide sequence ID" value="NZ_CP026309.1"/>
</dbReference>
<dbReference type="OrthoDB" id="317561at2157"/>
<dbReference type="AlphaFoldDB" id="A0A2I8VFE6"/>
<dbReference type="GeneID" id="35590916"/>
<evidence type="ECO:0000313" key="2">
    <source>
        <dbReference type="EMBL" id="AUV80658.1"/>
    </source>
</evidence>
<dbReference type="Pfam" id="PF26227">
    <property type="entry name" value="DUF8053"/>
    <property type="match status" value="1"/>
</dbReference>
<dbReference type="InterPro" id="IPR058366">
    <property type="entry name" value="DUF8053"/>
</dbReference>
<organism evidence="2 3">
    <name type="scientific">Salinigranum rubrum</name>
    <dbReference type="NCBI Taxonomy" id="755307"/>
    <lineage>
        <taxon>Archaea</taxon>
        <taxon>Methanobacteriati</taxon>
        <taxon>Methanobacteriota</taxon>
        <taxon>Stenosarchaea group</taxon>
        <taxon>Halobacteria</taxon>
        <taxon>Halobacteriales</taxon>
        <taxon>Haloferacaceae</taxon>
        <taxon>Salinigranum</taxon>
    </lineage>
</organism>
<reference evidence="2 3" key="1">
    <citation type="submission" date="2018-01" db="EMBL/GenBank/DDBJ databases">
        <title>Complete genome sequence of Salinigranum rubrum GX10T, an extremely halophilic archaeon isolated from a marine solar saltern.</title>
        <authorList>
            <person name="Han S."/>
        </authorList>
    </citation>
    <scope>NUCLEOTIDE SEQUENCE [LARGE SCALE GENOMIC DNA]</scope>
    <source>
        <strain evidence="2 3">GX10</strain>
    </source>
</reference>
<evidence type="ECO:0000259" key="1">
    <source>
        <dbReference type="Pfam" id="PF26227"/>
    </source>
</evidence>
<proteinExistence type="predicted"/>
<dbReference type="Proteomes" id="UP000236584">
    <property type="component" value="Chromosome"/>
</dbReference>
<keyword evidence="3" id="KW-1185">Reference proteome</keyword>
<evidence type="ECO:0000313" key="3">
    <source>
        <dbReference type="Proteomes" id="UP000236584"/>
    </source>
</evidence>
<name>A0A2I8VFE6_9EURY</name>
<accession>A0A2I8VFE6</accession>